<dbReference type="Gene3D" id="2.60.20.30">
    <property type="match status" value="1"/>
</dbReference>
<dbReference type="RefSeq" id="WP_179815030.1">
    <property type="nucleotide sequence ID" value="NZ_JACBZD010000001.1"/>
</dbReference>
<evidence type="ECO:0000313" key="3">
    <source>
        <dbReference type="Proteomes" id="UP000567795"/>
    </source>
</evidence>
<comment type="caution">
    <text evidence="2">The sequence shown here is derived from an EMBL/GenBank/DDBJ whole genome shotgun (WGS) entry which is preliminary data.</text>
</comment>
<dbReference type="AlphaFoldDB" id="A0A853A7N3"/>
<proteinExistence type="predicted"/>
<dbReference type="InterPro" id="IPR015161">
    <property type="entry name" value="Sklp_toxin_b/g_crystallin"/>
</dbReference>
<accession>A0A853A7N3</accession>
<name>A0A853A7N3_9ACTN</name>
<dbReference type="Pfam" id="PF09076">
    <property type="entry name" value="Crystall_2"/>
    <property type="match status" value="1"/>
</dbReference>
<evidence type="ECO:0000313" key="2">
    <source>
        <dbReference type="EMBL" id="NYI06452.1"/>
    </source>
</evidence>
<reference evidence="2 3" key="1">
    <citation type="submission" date="2020-07" db="EMBL/GenBank/DDBJ databases">
        <title>Sequencing the genomes of 1000 actinobacteria strains.</title>
        <authorList>
            <person name="Klenk H.-P."/>
        </authorList>
    </citation>
    <scope>NUCLEOTIDE SEQUENCE [LARGE SCALE GENOMIC DNA]</scope>
    <source>
        <strain evidence="2 3">DSM 42178</strain>
    </source>
</reference>
<evidence type="ECO:0000259" key="1">
    <source>
        <dbReference type="Pfam" id="PF09076"/>
    </source>
</evidence>
<feature type="domain" description="Streptomyces killer toxin-like beta/gamma crystallin" evidence="1">
    <location>
        <begin position="3"/>
        <end position="52"/>
    </location>
</feature>
<organism evidence="2 3">
    <name type="scientific">Allostreptomyces psammosilenae</name>
    <dbReference type="NCBI Taxonomy" id="1892865"/>
    <lineage>
        <taxon>Bacteria</taxon>
        <taxon>Bacillati</taxon>
        <taxon>Actinomycetota</taxon>
        <taxon>Actinomycetes</taxon>
        <taxon>Kitasatosporales</taxon>
        <taxon>Streptomycetaceae</taxon>
        <taxon>Allostreptomyces</taxon>
    </lineage>
</organism>
<protein>
    <recommendedName>
        <fullName evidence="1">Streptomyces killer toxin-like beta/gamma crystallin domain-containing protein</fullName>
    </recommendedName>
</protein>
<dbReference type="Proteomes" id="UP000567795">
    <property type="component" value="Unassembled WGS sequence"/>
</dbReference>
<sequence>METSTGNRMCFANAGSLPISFNDVMHFHSGNNVVKFSYIVAENGCYCEVTLQKWENRSLTWGWHAHVYNVLIY</sequence>
<dbReference type="EMBL" id="JACBZD010000001">
    <property type="protein sequence ID" value="NYI06452.1"/>
    <property type="molecule type" value="Genomic_DNA"/>
</dbReference>
<keyword evidence="3" id="KW-1185">Reference proteome</keyword>
<dbReference type="InterPro" id="IPR011024">
    <property type="entry name" value="G_crystallin-like"/>
</dbReference>
<dbReference type="SUPFAM" id="SSF49695">
    <property type="entry name" value="gamma-Crystallin-like"/>
    <property type="match status" value="1"/>
</dbReference>
<dbReference type="InterPro" id="IPR015791">
    <property type="entry name" value="Antimic/Inh_G_crystallin-like"/>
</dbReference>
<gene>
    <name evidence="2" type="ORF">FHU37_003395</name>
</gene>